<dbReference type="AlphaFoldDB" id="A0AAU9IRG9"/>
<keyword evidence="1" id="KW-0175">Coiled coil</keyword>
<evidence type="ECO:0000313" key="3">
    <source>
        <dbReference type="EMBL" id="CAG9314350.1"/>
    </source>
</evidence>
<proteinExistence type="predicted"/>
<name>A0AAU9IRG9_9CILI</name>
<organism evidence="3 4">
    <name type="scientific">Blepharisma stoltei</name>
    <dbReference type="NCBI Taxonomy" id="1481888"/>
    <lineage>
        <taxon>Eukaryota</taxon>
        <taxon>Sar</taxon>
        <taxon>Alveolata</taxon>
        <taxon>Ciliophora</taxon>
        <taxon>Postciliodesmatophora</taxon>
        <taxon>Heterotrichea</taxon>
        <taxon>Heterotrichida</taxon>
        <taxon>Blepharismidae</taxon>
        <taxon>Blepharisma</taxon>
    </lineage>
</organism>
<keyword evidence="4" id="KW-1185">Reference proteome</keyword>
<comment type="caution">
    <text evidence="3">The sequence shown here is derived from an EMBL/GenBank/DDBJ whole genome shotgun (WGS) entry which is preliminary data.</text>
</comment>
<reference evidence="3" key="1">
    <citation type="submission" date="2021-09" db="EMBL/GenBank/DDBJ databases">
        <authorList>
            <consortium name="AG Swart"/>
            <person name="Singh M."/>
            <person name="Singh A."/>
            <person name="Seah K."/>
            <person name="Emmerich C."/>
        </authorList>
    </citation>
    <scope>NUCLEOTIDE SEQUENCE</scope>
    <source>
        <strain evidence="3">ATCC30299</strain>
    </source>
</reference>
<feature type="coiled-coil region" evidence="1">
    <location>
        <begin position="218"/>
        <end position="245"/>
    </location>
</feature>
<feature type="region of interest" description="Disordered" evidence="2">
    <location>
        <begin position="152"/>
        <end position="174"/>
    </location>
</feature>
<accession>A0AAU9IRG9</accession>
<evidence type="ECO:0000256" key="1">
    <source>
        <dbReference type="SAM" id="Coils"/>
    </source>
</evidence>
<evidence type="ECO:0000313" key="4">
    <source>
        <dbReference type="Proteomes" id="UP001162131"/>
    </source>
</evidence>
<dbReference type="EMBL" id="CAJZBQ010000012">
    <property type="protein sequence ID" value="CAG9314350.1"/>
    <property type="molecule type" value="Genomic_DNA"/>
</dbReference>
<evidence type="ECO:0000256" key="2">
    <source>
        <dbReference type="SAM" id="MobiDB-lite"/>
    </source>
</evidence>
<gene>
    <name evidence="3" type="ORF">BSTOLATCC_MIC11360</name>
</gene>
<feature type="compositionally biased region" description="Polar residues" evidence="2">
    <location>
        <begin position="157"/>
        <end position="166"/>
    </location>
</feature>
<sequence>MTEKAHFGIKGISHRKLKKAWPTPSIFASPNFDSNELQNITQDASIQTPDNPASFEVNEESILEKPKEEWKWSPEDNSDLLQEEFKSPDKKISWSPDKRLEEIYKECSKNLVEDEKSSLFRVSVFPKIKLTKELVEFKQLVSAYQNLGEAPRKKNMQLRSSRSVSPTKRKRSNSDRSILGYQYKDFITKLSIEKRMAKCKNCNSVYCVCPDKISDDFLKEFLKEHEKKTSRCEEIKQEIGNIQSEVERHLYRYRLRSKPESISTKNFFVGEVNDYESPPKWIFHPKQRLSTPAERAVKTPIPAGRRSETPGVKVSAFSHNAFSNGYDPIFKVVQAGFSQRKSSRKENSSPR</sequence>
<protein>
    <submittedName>
        <fullName evidence="3">Uncharacterized protein</fullName>
    </submittedName>
</protein>
<dbReference type="Proteomes" id="UP001162131">
    <property type="component" value="Unassembled WGS sequence"/>
</dbReference>